<protein>
    <submittedName>
        <fullName evidence="1">Acyl-protein synthetase</fullName>
    </submittedName>
</protein>
<name>A0ACB9YID8_9PEZI</name>
<reference evidence="1 2" key="1">
    <citation type="journal article" date="2022" name="New Phytol.">
        <title>Ecological generalism drives hyperdiversity of secondary metabolite gene clusters in xylarialean endophytes.</title>
        <authorList>
            <person name="Franco M.E.E."/>
            <person name="Wisecaver J.H."/>
            <person name="Arnold A.E."/>
            <person name="Ju Y.M."/>
            <person name="Slot J.C."/>
            <person name="Ahrendt S."/>
            <person name="Moore L.P."/>
            <person name="Eastman K.E."/>
            <person name="Scott K."/>
            <person name="Konkel Z."/>
            <person name="Mondo S.J."/>
            <person name="Kuo A."/>
            <person name="Hayes R.D."/>
            <person name="Haridas S."/>
            <person name="Andreopoulos B."/>
            <person name="Riley R."/>
            <person name="LaButti K."/>
            <person name="Pangilinan J."/>
            <person name="Lipzen A."/>
            <person name="Amirebrahimi M."/>
            <person name="Yan J."/>
            <person name="Adam C."/>
            <person name="Keymanesh K."/>
            <person name="Ng V."/>
            <person name="Louie K."/>
            <person name="Northen T."/>
            <person name="Drula E."/>
            <person name="Henrissat B."/>
            <person name="Hsieh H.M."/>
            <person name="Youens-Clark K."/>
            <person name="Lutzoni F."/>
            <person name="Miadlikowska J."/>
            <person name="Eastwood D.C."/>
            <person name="Hamelin R.C."/>
            <person name="Grigoriev I.V."/>
            <person name="U'Ren J.M."/>
        </authorList>
    </citation>
    <scope>NUCLEOTIDE SEQUENCE [LARGE SCALE GENOMIC DNA]</scope>
    <source>
        <strain evidence="1 2">CBS 119005</strain>
    </source>
</reference>
<accession>A0ACB9YID8</accession>
<sequence length="1013" mass="109670">MPLLNLLPSWPTRPRALSTHWLSSIFGSYSVMKPSLPNPESGDLCLQDILRTRAASGKGAIVCYPLGDTSVPRQFSYLELYTQASHYSQILRALPGFADEQPVLLHLDEHWDTIVWFWAVLFANGLPVLSSPFSNVDDHRRQHIQGLSNLLQSPICITTSRLLDLFDGSHTLQLHTIESLCPDSSQSDRHGPIQGPGNLPSGLESQTGSISYKGGRSLAMLMLTSGSTGNAKAVRLTHKQVVAAVAGKASVRPLRCDGPFLNWIGLDHVASLVEIHIQALWLGADQVHACAADVVSSPSVFLDLLSRHRACRTFAPNFFLGRLVSAGSAALDDLGWVVDDRAWDLSSLQVVASGGEANNVETCVAASKLFEKFGARRDVVTPGFGMTETCAGAIFNLACPDYDAERGYAVACLGKCMKGIEMRVVVGASLAVADEPGDLEVRGGVVFDGYYRNPRATADAFPSHDGWFRTGDQAYINSDGNLCLIGRKREVININGIKIAVVDIDSLLDRALGDRVSRFVVFPSRAAHTEQITISYVPKGWPHTAKEMAEVEELAAQACITSVSAHPLIFSLRESSLPLLPTSALGKISRAKMSSLFEAGLFNEDLILHMQCLDAYKKENQRTSSMVVATKAEALLIDDFAKTLGTSPDMIGPETQVFELGFTSMDLIRLKRRIDTRLGITVPVITLIRNPTARLLAVALDSKFHSADQPEQTETVDYDPVVTFKSSGTKTPLWLIHPGVGEVLVFVGLAQHLADDDRPIYALRARGFEPGQTRFSCITEAVDTYVHAIQQRQPQGPYALAGYSYGAMLAFETAKRLDAAAAAAETGAAGNGAVRFLGSFNLPPHIKTRMRQLSWNMCLLHLTQFLGLTTEDAVEAMEHEHEHERSGFRAASHSDALARVVAAADSVRTEELGLDGAALARWADVAYGLQSMAAEYEPAGSVGGIDVFHAAPLKGAAASREAWVREHLGRWRDFSGTEPRVHAVGGAHYTLIGPEHVVGFAATLRAALAARGI</sequence>
<proteinExistence type="predicted"/>
<keyword evidence="2" id="KW-1185">Reference proteome</keyword>
<organism evidence="1 2">
    <name type="scientific">Hypoxylon rubiginosum</name>
    <dbReference type="NCBI Taxonomy" id="110542"/>
    <lineage>
        <taxon>Eukaryota</taxon>
        <taxon>Fungi</taxon>
        <taxon>Dikarya</taxon>
        <taxon>Ascomycota</taxon>
        <taxon>Pezizomycotina</taxon>
        <taxon>Sordariomycetes</taxon>
        <taxon>Xylariomycetidae</taxon>
        <taxon>Xylariales</taxon>
        <taxon>Hypoxylaceae</taxon>
        <taxon>Hypoxylon</taxon>
    </lineage>
</organism>
<evidence type="ECO:0000313" key="2">
    <source>
        <dbReference type="Proteomes" id="UP001497700"/>
    </source>
</evidence>
<comment type="caution">
    <text evidence="1">The sequence shown here is derived from an EMBL/GenBank/DDBJ whole genome shotgun (WGS) entry which is preliminary data.</text>
</comment>
<gene>
    <name evidence="1" type="ORF">F4820DRAFT_440576</name>
</gene>
<evidence type="ECO:0000313" key="1">
    <source>
        <dbReference type="EMBL" id="KAI4859180.1"/>
    </source>
</evidence>
<dbReference type="EMBL" id="MU393651">
    <property type="protein sequence ID" value="KAI4859180.1"/>
    <property type="molecule type" value="Genomic_DNA"/>
</dbReference>
<dbReference type="Proteomes" id="UP001497700">
    <property type="component" value="Unassembled WGS sequence"/>
</dbReference>